<dbReference type="EMBL" id="MLJW01000014">
    <property type="protein sequence ID" value="OIR13567.1"/>
    <property type="molecule type" value="Genomic_DNA"/>
</dbReference>
<protein>
    <recommendedName>
        <fullName evidence="2">Peptidase S24/S26A/S26B/S26C domain-containing protein</fullName>
    </recommendedName>
</protein>
<proteinExistence type="predicted"/>
<reference evidence="1" key="1">
    <citation type="submission" date="2016-10" db="EMBL/GenBank/DDBJ databases">
        <title>Sequence of Gallionella enrichment culture.</title>
        <authorList>
            <person name="Poehlein A."/>
            <person name="Muehling M."/>
            <person name="Daniel R."/>
        </authorList>
    </citation>
    <scope>NUCLEOTIDE SEQUENCE</scope>
</reference>
<organism evidence="1">
    <name type="scientific">mine drainage metagenome</name>
    <dbReference type="NCBI Taxonomy" id="410659"/>
    <lineage>
        <taxon>unclassified sequences</taxon>
        <taxon>metagenomes</taxon>
        <taxon>ecological metagenomes</taxon>
    </lineage>
</organism>
<comment type="caution">
    <text evidence="1">The sequence shown here is derived from an EMBL/GenBank/DDBJ whole genome shotgun (WGS) entry which is preliminary data.</text>
</comment>
<evidence type="ECO:0008006" key="2">
    <source>
        <dbReference type="Google" id="ProtNLM"/>
    </source>
</evidence>
<dbReference type="AlphaFoldDB" id="A0A1J5SYK3"/>
<gene>
    <name evidence="1" type="ORF">GALL_53840</name>
</gene>
<accession>A0A1J5SYK3</accession>
<dbReference type="CDD" id="cd06462">
    <property type="entry name" value="Peptidase_S24_S26"/>
    <property type="match status" value="1"/>
</dbReference>
<evidence type="ECO:0000313" key="1">
    <source>
        <dbReference type="EMBL" id="OIR13567.1"/>
    </source>
</evidence>
<sequence length="173" mass="18348">MTGTDDSISRLSRGAGLLLLLLLTLAGCESDSAGPSLKRPSEPLPTPSANVSRLQAWKDANLIASRESGREALVGGGTSMNPVYGDNTMLVVQPIDYDQLKAGMTVVYVNDQGKRVAHQLIKKEARGWRAQGIDNDVEDYDYVTPDNLVGVVYASLVSEDPDAPAKSGDSGGK</sequence>
<name>A0A1J5SYK3_9ZZZZ</name>